<reference evidence="1" key="1">
    <citation type="submission" date="2021-02" db="EMBL/GenBank/DDBJ databases">
        <title>Rhodobacter shimadae sp. nov., an aerobic anoxygenic phototrophic bacterium isolated from a hot spring.</title>
        <authorList>
            <person name="Muramatsu S."/>
            <person name="Haruta S."/>
            <person name="Hirose S."/>
            <person name="Hanada S."/>
        </authorList>
    </citation>
    <scope>NUCLEOTIDE SEQUENCE</scope>
    <source>
        <strain evidence="1">N10</strain>
    </source>
</reference>
<dbReference type="EMBL" id="CP069370">
    <property type="protein sequence ID" value="QYZ70144.1"/>
    <property type="molecule type" value="Genomic_DNA"/>
</dbReference>
<dbReference type="PANTHER" id="PTHR34389:SF2">
    <property type="entry name" value="L-RHAMNOSE MUTAROTASE"/>
    <property type="match status" value="1"/>
</dbReference>
<sequence length="109" mass="12977">MQRMGSIIGIQPDKIETYKRLHAAVWPDVLRMIEKCNIRNYSIFLKEPENLMFAYFEYHGTDWAADQAMMAADPKTQEWWAVCMPCQKPLDSRKDGEWWAMMEEVFHND</sequence>
<dbReference type="AlphaFoldDB" id="A0A8G0ZTG7"/>
<dbReference type="Gene3D" id="3.30.70.100">
    <property type="match status" value="1"/>
</dbReference>
<dbReference type="Pfam" id="PF05336">
    <property type="entry name" value="rhaM"/>
    <property type="match status" value="1"/>
</dbReference>
<evidence type="ECO:0000313" key="2">
    <source>
        <dbReference type="Proteomes" id="UP000826300"/>
    </source>
</evidence>
<evidence type="ECO:0000313" key="1">
    <source>
        <dbReference type="EMBL" id="QYZ70144.1"/>
    </source>
</evidence>
<gene>
    <name evidence="1" type="ORF">JO391_00990</name>
</gene>
<name>A0A8G0ZTG7_9RHOB</name>
<dbReference type="PANTHER" id="PTHR34389">
    <property type="entry name" value="L-RHAMNOSE MUTAROTASE"/>
    <property type="match status" value="1"/>
</dbReference>
<proteinExistence type="predicted"/>
<keyword evidence="2" id="KW-1185">Reference proteome</keyword>
<dbReference type="SUPFAM" id="SSF54909">
    <property type="entry name" value="Dimeric alpha+beta barrel"/>
    <property type="match status" value="1"/>
</dbReference>
<organism evidence="1 2">
    <name type="scientific">Neotabrizicola shimadae</name>
    <dbReference type="NCBI Taxonomy" id="2807096"/>
    <lineage>
        <taxon>Bacteria</taxon>
        <taxon>Pseudomonadati</taxon>
        <taxon>Pseudomonadota</taxon>
        <taxon>Alphaproteobacteria</taxon>
        <taxon>Rhodobacterales</taxon>
        <taxon>Paracoccaceae</taxon>
        <taxon>Neotabrizicola</taxon>
    </lineage>
</organism>
<accession>A0A8G0ZTG7</accession>
<dbReference type="InterPro" id="IPR011008">
    <property type="entry name" value="Dimeric_a/b-barrel"/>
</dbReference>
<dbReference type="RefSeq" id="WP_220662360.1">
    <property type="nucleotide sequence ID" value="NZ_CP069370.1"/>
</dbReference>
<dbReference type="KEGG" id="nsm:JO391_00990"/>
<dbReference type="Proteomes" id="UP000826300">
    <property type="component" value="Chromosome"/>
</dbReference>
<dbReference type="GO" id="GO:0016857">
    <property type="term" value="F:racemase and epimerase activity, acting on carbohydrates and derivatives"/>
    <property type="evidence" value="ECO:0007669"/>
    <property type="project" value="InterPro"/>
</dbReference>
<protein>
    <submittedName>
        <fullName evidence="1">L-rhamnose mutarotase</fullName>
    </submittedName>
</protein>
<dbReference type="InterPro" id="IPR008000">
    <property type="entry name" value="Rham/fucose_mutarotase"/>
</dbReference>